<protein>
    <submittedName>
        <fullName evidence="1">Uncharacterized protein</fullName>
    </submittedName>
</protein>
<evidence type="ECO:0000313" key="2">
    <source>
        <dbReference type="Proteomes" id="UP000692954"/>
    </source>
</evidence>
<name>A0A8S1MBY9_9CILI</name>
<gene>
    <name evidence="1" type="ORF">PSON_ATCC_30995.1.T0330344</name>
</gene>
<dbReference type="OrthoDB" id="302321at2759"/>
<dbReference type="AlphaFoldDB" id="A0A8S1MBY9"/>
<organism evidence="1 2">
    <name type="scientific">Paramecium sonneborni</name>
    <dbReference type="NCBI Taxonomy" id="65129"/>
    <lineage>
        <taxon>Eukaryota</taxon>
        <taxon>Sar</taxon>
        <taxon>Alveolata</taxon>
        <taxon>Ciliophora</taxon>
        <taxon>Intramacronucleata</taxon>
        <taxon>Oligohymenophorea</taxon>
        <taxon>Peniculida</taxon>
        <taxon>Parameciidae</taxon>
        <taxon>Paramecium</taxon>
    </lineage>
</organism>
<proteinExistence type="predicted"/>
<comment type="caution">
    <text evidence="1">The sequence shown here is derived from an EMBL/GenBank/DDBJ whole genome shotgun (WGS) entry which is preliminary data.</text>
</comment>
<dbReference type="EMBL" id="CAJJDN010000033">
    <property type="protein sequence ID" value="CAD8075651.1"/>
    <property type="molecule type" value="Genomic_DNA"/>
</dbReference>
<sequence length="593" mass="70899">MENYQFQINDTLSQSKHSTPQSLLEQFQFTQTETLIFLNIQESDEEIEFSKQKQIKTQFFHRRASIQSSQQSSIQSNDYQLEQIKIKQTDQQNQQNKQQVAQLLKRSMKRSQTAFKKDFGQFQKQHGAKLFVKRPNQAIVNNFEQIRKQKSIITYNINQIGKQHLRTIQVKYFRTNLSKVLFIEKDMTAIEFIVLALKEYSLERRFDQNLYEYKNYTLAYQLETLEDQMEMDEDRFRKPIQRTKSFTEKDEDNIAARRVSCDERAITSQVEYSFQDIEDKTITIDYPAILSCKQVDIVVNSTCELTFGIDLLTLKKTYELFPQYIILLIEDVQTQSNQQIKCLNTSTIQNVFESLNSGPINKRSSKDYFLRLKYPCIHTNILPLCLNTPIYELPIHWLVLEKKYIIETQPSDLIDINKKFSNFKQQNYVEDGLLSFNPLDSTFKIDSKNYLSQIYSYQEFSIMQLKKKQQFQVILGIDYFDIQIIKINQQNQQFSHISIFQFIKNYIIEMFNNQKKPNKTIKLKSIKKCHLDSKQQKFYFIYKNSVRNFKQLCFFPQQSNDKRTQAKFNKQFFEIYKKLDKLLEIRKKSFRDK</sequence>
<accession>A0A8S1MBY9</accession>
<reference evidence="1" key="1">
    <citation type="submission" date="2021-01" db="EMBL/GenBank/DDBJ databases">
        <authorList>
            <consortium name="Genoscope - CEA"/>
            <person name="William W."/>
        </authorList>
    </citation>
    <scope>NUCLEOTIDE SEQUENCE</scope>
</reference>
<dbReference type="Proteomes" id="UP000692954">
    <property type="component" value="Unassembled WGS sequence"/>
</dbReference>
<evidence type="ECO:0000313" key="1">
    <source>
        <dbReference type="EMBL" id="CAD8075651.1"/>
    </source>
</evidence>
<keyword evidence="2" id="KW-1185">Reference proteome</keyword>